<keyword evidence="1" id="KW-1133">Transmembrane helix</keyword>
<feature type="transmembrane region" description="Helical" evidence="1">
    <location>
        <begin position="29"/>
        <end position="50"/>
    </location>
</feature>
<name>A0A3S4BZK8_9BRAD</name>
<gene>
    <name evidence="2" type="ORF">RHODGE_RHODGE_04518</name>
</gene>
<feature type="transmembrane region" description="Helical" evidence="1">
    <location>
        <begin position="395"/>
        <end position="414"/>
    </location>
</feature>
<sequence>MRSADTPLAVPRQALAEATAPAGRGAAPLVITIVAASGFALTLVVFWPGVMTFDARFVLEAARAGTYGDWQSPVLAALWRVIDQWWPGPAGLLVLTATLYWTGFALVGAALTRRSRVLGIVAVLLGFTPPAFMFLGILWRDVLFGCVWLLAVALAIVSTARLRDVPEPHALSRATVLRAAGIGRLALRLAAVALVILGVLLRPNALLAAPLLIAYAVWPSRLSLRRMALLYVPAGLALFGLLQLVYYGVLGATREHPLHSLAVFDLGGITHFSGDVRLPGAWTADERRRLLTDCYDPYLWDAYWYGRPCAFVMERLERRERVFGTPVITTAWRDAVLTHPLAWLSHRAAFSRTFLIGPTFTLWVADLDDKSRLALPDNRAFAAMVAVHDVLKPTLLFRAGVWLLVCVLLAAAALRRRDTPAGAFVVAVAGSAAVYVASFTLLGVAADLRYAWWSIVAVLLCLPAWVATARR</sequence>
<feature type="transmembrane region" description="Helical" evidence="1">
    <location>
        <begin position="181"/>
        <end position="199"/>
    </location>
</feature>
<accession>A0A3S4BZK8</accession>
<evidence type="ECO:0000256" key="1">
    <source>
        <dbReference type="SAM" id="Phobius"/>
    </source>
</evidence>
<proteinExistence type="predicted"/>
<keyword evidence="3" id="KW-1185">Reference proteome</keyword>
<feature type="transmembrane region" description="Helical" evidence="1">
    <location>
        <begin position="421"/>
        <end position="444"/>
    </location>
</feature>
<feature type="transmembrane region" description="Helical" evidence="1">
    <location>
        <begin position="450"/>
        <end position="468"/>
    </location>
</feature>
<dbReference type="OrthoDB" id="7957736at2"/>
<evidence type="ECO:0000313" key="3">
    <source>
        <dbReference type="Proteomes" id="UP000289200"/>
    </source>
</evidence>
<feature type="transmembrane region" description="Helical" evidence="1">
    <location>
        <begin position="90"/>
        <end position="110"/>
    </location>
</feature>
<dbReference type="RefSeq" id="WP_129611307.1">
    <property type="nucleotide sequence ID" value="NZ_UWOC01000195.1"/>
</dbReference>
<dbReference type="EMBL" id="UWOC01000195">
    <property type="protein sequence ID" value="VCU11307.1"/>
    <property type="molecule type" value="Genomic_DNA"/>
</dbReference>
<comment type="caution">
    <text evidence="2">The sequence shown here is derived from an EMBL/GenBank/DDBJ whole genome shotgun (WGS) entry which is preliminary data.</text>
</comment>
<dbReference type="Proteomes" id="UP000289200">
    <property type="component" value="Unassembled WGS sequence"/>
</dbReference>
<dbReference type="AlphaFoldDB" id="A0A3S4BZK8"/>
<keyword evidence="1" id="KW-0472">Membrane</keyword>
<reference evidence="3" key="1">
    <citation type="submission" date="2018-10" db="EMBL/GenBank/DDBJ databases">
        <authorList>
            <person name="Peiro R."/>
            <person name="Begona"/>
            <person name="Cbmso G."/>
            <person name="Lopez M."/>
            <person name="Gonzalez S."/>
            <person name="Sacristan E."/>
            <person name="Castillo E."/>
        </authorList>
    </citation>
    <scope>NUCLEOTIDE SEQUENCE [LARGE SCALE GENOMIC DNA]</scope>
</reference>
<feature type="transmembrane region" description="Helical" evidence="1">
    <location>
        <begin position="229"/>
        <end position="249"/>
    </location>
</feature>
<feature type="transmembrane region" description="Helical" evidence="1">
    <location>
        <begin position="117"/>
        <end position="136"/>
    </location>
</feature>
<evidence type="ECO:0008006" key="4">
    <source>
        <dbReference type="Google" id="ProtNLM"/>
    </source>
</evidence>
<keyword evidence="1" id="KW-0812">Transmembrane</keyword>
<protein>
    <recommendedName>
        <fullName evidence="4">Glycosyltransferase RgtA/B/C/D-like domain-containing protein</fullName>
    </recommendedName>
</protein>
<evidence type="ECO:0000313" key="2">
    <source>
        <dbReference type="EMBL" id="VCU11307.1"/>
    </source>
</evidence>
<feature type="transmembrane region" description="Helical" evidence="1">
    <location>
        <begin position="142"/>
        <end position="160"/>
    </location>
</feature>
<organism evidence="2 3">
    <name type="scientific">Rhodoplanes serenus</name>
    <dbReference type="NCBI Taxonomy" id="200615"/>
    <lineage>
        <taxon>Bacteria</taxon>
        <taxon>Pseudomonadati</taxon>
        <taxon>Pseudomonadota</taxon>
        <taxon>Alphaproteobacteria</taxon>
        <taxon>Hyphomicrobiales</taxon>
        <taxon>Nitrobacteraceae</taxon>
        <taxon>Rhodoplanes</taxon>
    </lineage>
</organism>